<reference evidence="2" key="1">
    <citation type="submission" date="2013-11" db="EMBL/GenBank/DDBJ databases">
        <title>Genome sequence of the fusiform rust pathogen reveals effectors for host alternation and coevolution with pine.</title>
        <authorList>
            <consortium name="DOE Joint Genome Institute"/>
            <person name="Smith K."/>
            <person name="Pendleton A."/>
            <person name="Kubisiak T."/>
            <person name="Anderson C."/>
            <person name="Salamov A."/>
            <person name="Aerts A."/>
            <person name="Riley R."/>
            <person name="Clum A."/>
            <person name="Lindquist E."/>
            <person name="Ence D."/>
            <person name="Campbell M."/>
            <person name="Kronenberg Z."/>
            <person name="Feau N."/>
            <person name="Dhillon B."/>
            <person name="Hamelin R."/>
            <person name="Burleigh J."/>
            <person name="Smith J."/>
            <person name="Yandell M."/>
            <person name="Nelson C."/>
            <person name="Grigoriev I."/>
            <person name="Davis J."/>
        </authorList>
    </citation>
    <scope>NUCLEOTIDE SEQUENCE</scope>
    <source>
        <strain evidence="2">G11</strain>
    </source>
</reference>
<feature type="compositionally biased region" description="Basic and acidic residues" evidence="1">
    <location>
        <begin position="62"/>
        <end position="73"/>
    </location>
</feature>
<sequence>MVKKKSKKDKDKRDYKDKEPDVKNEERLEKRGKPSEESGTPLVEGLEPIRCEDGSQFTCTKKGSEAKCTDGKKPIIPRGACNKKEKVKCNQKSDSSSTNSVEGIGGNGNTTEGNDT</sequence>
<dbReference type="AlphaFoldDB" id="A0A9P6TBW1"/>
<keyword evidence="3" id="KW-1185">Reference proteome</keyword>
<evidence type="ECO:0000313" key="2">
    <source>
        <dbReference type="EMBL" id="KAG0146706.1"/>
    </source>
</evidence>
<accession>A0A9P6TBW1</accession>
<name>A0A9P6TBW1_9BASI</name>
<dbReference type="Proteomes" id="UP000886653">
    <property type="component" value="Unassembled WGS sequence"/>
</dbReference>
<protein>
    <submittedName>
        <fullName evidence="2">Uncharacterized protein</fullName>
    </submittedName>
</protein>
<comment type="caution">
    <text evidence="2">The sequence shown here is derived from an EMBL/GenBank/DDBJ whole genome shotgun (WGS) entry which is preliminary data.</text>
</comment>
<gene>
    <name evidence="2" type="ORF">CROQUDRAFT_132998</name>
</gene>
<feature type="region of interest" description="Disordered" evidence="1">
    <location>
        <begin position="1"/>
        <end position="47"/>
    </location>
</feature>
<proteinExistence type="predicted"/>
<organism evidence="2 3">
    <name type="scientific">Cronartium quercuum f. sp. fusiforme G11</name>
    <dbReference type="NCBI Taxonomy" id="708437"/>
    <lineage>
        <taxon>Eukaryota</taxon>
        <taxon>Fungi</taxon>
        <taxon>Dikarya</taxon>
        <taxon>Basidiomycota</taxon>
        <taxon>Pucciniomycotina</taxon>
        <taxon>Pucciniomycetes</taxon>
        <taxon>Pucciniales</taxon>
        <taxon>Coleosporiaceae</taxon>
        <taxon>Cronartium</taxon>
    </lineage>
</organism>
<dbReference type="EMBL" id="MU167257">
    <property type="protein sequence ID" value="KAG0146706.1"/>
    <property type="molecule type" value="Genomic_DNA"/>
</dbReference>
<feature type="compositionally biased region" description="Polar residues" evidence="1">
    <location>
        <begin position="90"/>
        <end position="101"/>
    </location>
</feature>
<evidence type="ECO:0000256" key="1">
    <source>
        <dbReference type="SAM" id="MobiDB-lite"/>
    </source>
</evidence>
<evidence type="ECO:0000313" key="3">
    <source>
        <dbReference type="Proteomes" id="UP000886653"/>
    </source>
</evidence>
<feature type="region of interest" description="Disordered" evidence="1">
    <location>
        <begin position="61"/>
        <end position="116"/>
    </location>
</feature>
<feature type="compositionally biased region" description="Basic and acidic residues" evidence="1">
    <location>
        <begin position="8"/>
        <end position="36"/>
    </location>
</feature>